<proteinExistence type="predicted"/>
<protein>
    <recommendedName>
        <fullName evidence="3">ParB/Sulfiredoxin domain-containing protein</fullName>
    </recommendedName>
</protein>
<dbReference type="AlphaFoldDB" id="A0A365L2R0"/>
<organism evidence="1 2">
    <name type="scientific">Planococcus halotolerans</name>
    <dbReference type="NCBI Taxonomy" id="2233542"/>
    <lineage>
        <taxon>Bacteria</taxon>
        <taxon>Bacillati</taxon>
        <taxon>Bacillota</taxon>
        <taxon>Bacilli</taxon>
        <taxon>Bacillales</taxon>
        <taxon>Caryophanaceae</taxon>
        <taxon>Planococcus</taxon>
    </lineage>
</organism>
<evidence type="ECO:0000313" key="1">
    <source>
        <dbReference type="EMBL" id="RAZ79674.1"/>
    </source>
</evidence>
<dbReference type="CDD" id="cd16387">
    <property type="entry name" value="ParB_N_Srx"/>
    <property type="match status" value="1"/>
</dbReference>
<comment type="caution">
    <text evidence="1">The sequence shown here is derived from an EMBL/GenBank/DDBJ whole genome shotgun (WGS) entry which is preliminary data.</text>
</comment>
<sequence length="190" mass="21844">MLICEALNSIVIVHTFLRYAILKVLKLKSEVLFMKKMKVNPDFIPCLPVLGDEMLGGFPFNWHITKATAWIKENGDQVELSKVQVGPPGPGADSAKLDEDFLPQADLMKPIIMVRMRPEFFRLIDGNHRVAKARRMGVAELPAYYLTQEQHRQFFTSEDMDKRYVEYWNGKLKDFRKDNGRWGVVGEVGV</sequence>
<dbReference type="InterPro" id="IPR036086">
    <property type="entry name" value="ParB/Sulfiredoxin_sf"/>
</dbReference>
<reference evidence="1 2" key="1">
    <citation type="submission" date="2018-06" db="EMBL/GenBank/DDBJ databases">
        <title>The draft genome sequences of strains SCU63 and S1.</title>
        <authorList>
            <person name="Gan L."/>
        </authorList>
    </citation>
    <scope>NUCLEOTIDE SEQUENCE [LARGE SCALE GENOMIC DNA]</scope>
    <source>
        <strain evidence="1 2">SCU63</strain>
    </source>
</reference>
<dbReference type="SUPFAM" id="SSF110849">
    <property type="entry name" value="ParB/Sulfiredoxin"/>
    <property type="match status" value="1"/>
</dbReference>
<dbReference type="EMBL" id="QLZR01000002">
    <property type="protein sequence ID" value="RAZ79674.1"/>
    <property type="molecule type" value="Genomic_DNA"/>
</dbReference>
<accession>A0A365L2R0</accession>
<evidence type="ECO:0008006" key="3">
    <source>
        <dbReference type="Google" id="ProtNLM"/>
    </source>
</evidence>
<evidence type="ECO:0000313" key="2">
    <source>
        <dbReference type="Proteomes" id="UP000251002"/>
    </source>
</evidence>
<dbReference type="Proteomes" id="UP000251002">
    <property type="component" value="Unassembled WGS sequence"/>
</dbReference>
<name>A0A365L2R0_9BACL</name>
<keyword evidence="2" id="KW-1185">Reference proteome</keyword>
<gene>
    <name evidence="1" type="ORF">DP120_08755</name>
</gene>